<dbReference type="STRING" id="278944.A0A4Z1HW84"/>
<dbReference type="InterPro" id="IPR050314">
    <property type="entry name" value="Glycosyl_Hydrlase_18"/>
</dbReference>
<evidence type="ECO:0000313" key="4">
    <source>
        <dbReference type="EMBL" id="TGO53519.1"/>
    </source>
</evidence>
<comment type="caution">
    <text evidence="4">The sequence shown here is derived from an EMBL/GenBank/DDBJ whole genome shotgun (WGS) entry which is preliminary data.</text>
</comment>
<dbReference type="EC" id="3.2.1.14" evidence="2"/>
<dbReference type="SMART" id="SM00636">
    <property type="entry name" value="Glyco_18"/>
    <property type="match status" value="1"/>
</dbReference>
<dbReference type="Pfam" id="PF00704">
    <property type="entry name" value="Glyco_hydro_18"/>
    <property type="match status" value="1"/>
</dbReference>
<dbReference type="InterPro" id="IPR011583">
    <property type="entry name" value="Chitinase_II/V-like_cat"/>
</dbReference>
<feature type="domain" description="GH18" evidence="3">
    <location>
        <begin position="1"/>
        <end position="327"/>
    </location>
</feature>
<dbReference type="InterPro" id="IPR001223">
    <property type="entry name" value="Glyco_hydro18_cat"/>
</dbReference>
<name>A0A4Z1HW84_9HELO</name>
<comment type="similarity">
    <text evidence="1">Belongs to the glycosyl hydrolase 18 family. Chitinase class V subfamily.</text>
</comment>
<dbReference type="SUPFAM" id="SSF54556">
    <property type="entry name" value="Chitinase insertion domain"/>
    <property type="match status" value="1"/>
</dbReference>
<evidence type="ECO:0000256" key="2">
    <source>
        <dbReference type="ARBA" id="ARBA00012729"/>
    </source>
</evidence>
<dbReference type="AlphaFoldDB" id="A0A4Z1HW84"/>
<sequence>MQFRRVNFAFAYIDPNTLDVTTMDSTINEDLFRQVADMKSSTSGNAALEVYVSIGGWAFSDDQTATQPLFPNIAASAENRTLFARNVLQFLTTYGFDGVDLDWVRSRRSWWQRYRVQSYPLLVKQLRDTFDNSPKGDGLGITFTIPSSYWYLRWFDLPKMLPYVTSINMMNYDLNGVWDSHNHIGSIVQAHTNLTEIKLAMELLWRNNIPPEKTPGCQFSGASAKGPCTGEGGILGYFEIQDILNDPNQKIDVKYDEAAAINYFTYNTDQWISYDNETTFAQKVEYANSIGSISSKALEDQAIVDTSDWHPRTARNAIWVHEEVDIF</sequence>
<evidence type="ECO:0000256" key="1">
    <source>
        <dbReference type="ARBA" id="ARBA00008682"/>
    </source>
</evidence>
<dbReference type="GO" id="GO:0008843">
    <property type="term" value="F:endochitinase activity"/>
    <property type="evidence" value="ECO:0007669"/>
    <property type="project" value="UniProtKB-EC"/>
</dbReference>
<dbReference type="OrthoDB" id="73875at2759"/>
<dbReference type="EMBL" id="PQXJ01000293">
    <property type="protein sequence ID" value="TGO53519.1"/>
    <property type="molecule type" value="Genomic_DNA"/>
</dbReference>
<dbReference type="Proteomes" id="UP000297452">
    <property type="component" value="Unassembled WGS sequence"/>
</dbReference>
<keyword evidence="5" id="KW-1185">Reference proteome</keyword>
<dbReference type="GO" id="GO:0008061">
    <property type="term" value="F:chitin binding"/>
    <property type="evidence" value="ECO:0007669"/>
    <property type="project" value="InterPro"/>
</dbReference>
<evidence type="ECO:0000259" key="3">
    <source>
        <dbReference type="PROSITE" id="PS51910"/>
    </source>
</evidence>
<dbReference type="Gene3D" id="3.20.20.80">
    <property type="entry name" value="Glycosidases"/>
    <property type="match status" value="1"/>
</dbReference>
<protein>
    <recommendedName>
        <fullName evidence="2">chitinase</fullName>
        <ecNumber evidence="2">3.2.1.14</ecNumber>
    </recommendedName>
</protein>
<dbReference type="InterPro" id="IPR017853">
    <property type="entry name" value="GH"/>
</dbReference>
<evidence type="ECO:0000313" key="5">
    <source>
        <dbReference type="Proteomes" id="UP000297452"/>
    </source>
</evidence>
<dbReference type="PANTHER" id="PTHR11177">
    <property type="entry name" value="CHITINASE"/>
    <property type="match status" value="1"/>
</dbReference>
<accession>A0A4Z1HW84</accession>
<dbReference type="PROSITE" id="PS51910">
    <property type="entry name" value="GH18_2"/>
    <property type="match status" value="1"/>
</dbReference>
<proteinExistence type="inferred from homology"/>
<dbReference type="GO" id="GO:0005975">
    <property type="term" value="P:carbohydrate metabolic process"/>
    <property type="evidence" value="ECO:0007669"/>
    <property type="project" value="InterPro"/>
</dbReference>
<dbReference type="PANTHER" id="PTHR11177:SF397">
    <property type="entry name" value="CHITINASE"/>
    <property type="match status" value="1"/>
</dbReference>
<dbReference type="Gene3D" id="3.10.50.10">
    <property type="match status" value="1"/>
</dbReference>
<gene>
    <name evidence="4" type="ORF">BOTNAR_0293g00090</name>
</gene>
<dbReference type="SUPFAM" id="SSF51445">
    <property type="entry name" value="(Trans)glycosidases"/>
    <property type="match status" value="1"/>
</dbReference>
<dbReference type="InterPro" id="IPR029070">
    <property type="entry name" value="Chitinase_insertion_sf"/>
</dbReference>
<organism evidence="4 5">
    <name type="scientific">Botryotinia narcissicola</name>
    <dbReference type="NCBI Taxonomy" id="278944"/>
    <lineage>
        <taxon>Eukaryota</taxon>
        <taxon>Fungi</taxon>
        <taxon>Dikarya</taxon>
        <taxon>Ascomycota</taxon>
        <taxon>Pezizomycotina</taxon>
        <taxon>Leotiomycetes</taxon>
        <taxon>Helotiales</taxon>
        <taxon>Sclerotiniaceae</taxon>
        <taxon>Botryotinia</taxon>
    </lineage>
</organism>
<reference evidence="4 5" key="1">
    <citation type="submission" date="2017-12" db="EMBL/GenBank/DDBJ databases">
        <title>Comparative genomics of Botrytis spp.</title>
        <authorList>
            <person name="Valero-Jimenez C.A."/>
            <person name="Tapia P."/>
            <person name="Veloso J."/>
            <person name="Silva-Moreno E."/>
            <person name="Staats M."/>
            <person name="Valdes J.H."/>
            <person name="Van Kan J.A.L."/>
        </authorList>
    </citation>
    <scope>NUCLEOTIDE SEQUENCE [LARGE SCALE GENOMIC DNA]</scope>
    <source>
        <strain evidence="4 5">MUCL2120</strain>
    </source>
</reference>